<proteinExistence type="predicted"/>
<protein>
    <submittedName>
        <fullName evidence="1">Uncharacterized protein</fullName>
    </submittedName>
</protein>
<name>A0A239BAB7_9ACTN</name>
<accession>A0A239BAB7</accession>
<dbReference type="Proteomes" id="UP000198282">
    <property type="component" value="Unassembled WGS sequence"/>
</dbReference>
<gene>
    <name evidence="1" type="ORF">SAMN05216276_100346</name>
</gene>
<dbReference type="EMBL" id="FZOD01000003">
    <property type="protein sequence ID" value="SNS04358.1"/>
    <property type="molecule type" value="Genomic_DNA"/>
</dbReference>
<evidence type="ECO:0000313" key="2">
    <source>
        <dbReference type="Proteomes" id="UP000198282"/>
    </source>
</evidence>
<sequence>MNELRDRVIAVHGGLDRWNELTSVRAHLVNGGGLWALKGQEGVIEDATVHVDLHRQFASHFPFGRPGLRSAFTADRVAVESDAGEVVEERLDPRDAFAGHTVETPWDRLHLAYFAGYAMWTYLTEPFSFADPGFRTEELSPWQEDGQTWRRLKVTYPDHIATHSKEQTYYIDADGLIRRHDYVSEVLGSTGPAAHYSSEHREFDGIVVPTRRRVHLIGEDGNVMPEPLIVSIDLDDIVFE</sequence>
<dbReference type="OrthoDB" id="8746011at2"/>
<evidence type="ECO:0000313" key="1">
    <source>
        <dbReference type="EMBL" id="SNS04358.1"/>
    </source>
</evidence>
<dbReference type="AlphaFoldDB" id="A0A239BAB7"/>
<reference evidence="1 2" key="1">
    <citation type="submission" date="2017-06" db="EMBL/GenBank/DDBJ databases">
        <authorList>
            <person name="Kim H.J."/>
            <person name="Triplett B.A."/>
        </authorList>
    </citation>
    <scope>NUCLEOTIDE SEQUENCE [LARGE SCALE GENOMIC DNA]</scope>
    <source>
        <strain evidence="1 2">CGMCC 4.2132</strain>
    </source>
</reference>
<organism evidence="1 2">
    <name type="scientific">Streptosporangium subroseum</name>
    <dbReference type="NCBI Taxonomy" id="106412"/>
    <lineage>
        <taxon>Bacteria</taxon>
        <taxon>Bacillati</taxon>
        <taxon>Actinomycetota</taxon>
        <taxon>Actinomycetes</taxon>
        <taxon>Streptosporangiales</taxon>
        <taxon>Streptosporangiaceae</taxon>
        <taxon>Streptosporangium</taxon>
    </lineage>
</organism>
<dbReference type="RefSeq" id="WP_089205771.1">
    <property type="nucleotide sequence ID" value="NZ_FZOD01000003.1"/>
</dbReference>
<keyword evidence="2" id="KW-1185">Reference proteome</keyword>